<dbReference type="Proteomes" id="UP001163046">
    <property type="component" value="Unassembled WGS sequence"/>
</dbReference>
<comment type="caution">
    <text evidence="4">The sequence shown here is derived from an EMBL/GenBank/DDBJ whole genome shotgun (WGS) entry which is preliminary data.</text>
</comment>
<proteinExistence type="predicted"/>
<gene>
    <name evidence="4" type="ORF">OS493_004449</name>
</gene>
<dbReference type="Gene3D" id="3.40.50.300">
    <property type="entry name" value="P-loop containing nucleotide triphosphate hydrolases"/>
    <property type="match status" value="1"/>
</dbReference>
<dbReference type="InterPro" id="IPR003191">
    <property type="entry name" value="Guanylate-bd/ATL_C"/>
</dbReference>
<accession>A0A9W9ZFR0</accession>
<dbReference type="SUPFAM" id="SSF48340">
    <property type="entry name" value="Interferon-induced guanylate-binding protein 1 (GBP1), C-terminal domain"/>
    <property type="match status" value="1"/>
</dbReference>
<dbReference type="InterPro" id="IPR027417">
    <property type="entry name" value="P-loop_NTPase"/>
</dbReference>
<dbReference type="InterPro" id="IPR036543">
    <property type="entry name" value="Guanylate-bd_C_sf"/>
</dbReference>
<name>A0A9W9ZFR0_9CNID</name>
<evidence type="ECO:0000313" key="5">
    <source>
        <dbReference type="Proteomes" id="UP001163046"/>
    </source>
</evidence>
<evidence type="ECO:0000256" key="1">
    <source>
        <dbReference type="ARBA" id="ARBA00022801"/>
    </source>
</evidence>
<dbReference type="Pfam" id="PF02263">
    <property type="entry name" value="GBP"/>
    <property type="match status" value="1"/>
</dbReference>
<sequence>MKSNSEAYAGLEDKDIFHKISPFFIWLLRDMTQSLPRDCENIKDYFLTKVFKEQSSSSSDQSKNVVRSILSFFPGFDAFALPIPTVDPEVLKSISDKQSQINPAFLSGLKQFRQLLKDTLVPKNSFNDDELVSGEGLAQLVELYTKAINTPGAIPNVQNTWDVAVQKQCSKAKKDAMKTYNDFMMSELSPKLPCDSDEIRKCHDAAFAQLKSCFAAGLSTNTVEKCFIELKISMDETLDDWYTKNANSTRDSCNAITKKLSKQHLDPVRQQLDGEDAAKLSFHDFTDAYDRFKEDYEKFSIGAQDVIAQVLLDFQQVGNSGTCDQITLPCNHPGPDMKRKDVKTGSSCSYIVKSRRTLVHE</sequence>
<keyword evidence="1" id="KW-0378">Hydrolase</keyword>
<dbReference type="PANTHER" id="PTHR10751">
    <property type="entry name" value="GUANYLATE BINDING PROTEIN"/>
    <property type="match status" value="1"/>
</dbReference>
<dbReference type="Gene3D" id="1.20.1000.10">
    <property type="entry name" value="Guanylate-binding protein, C-terminal domain"/>
    <property type="match status" value="1"/>
</dbReference>
<feature type="domain" description="Guanylate-binding protein/Atlastin C-terminal" evidence="3">
    <location>
        <begin position="131"/>
        <end position="298"/>
    </location>
</feature>
<dbReference type="GO" id="GO:0005525">
    <property type="term" value="F:GTP binding"/>
    <property type="evidence" value="ECO:0007669"/>
    <property type="project" value="InterPro"/>
</dbReference>
<evidence type="ECO:0000259" key="3">
    <source>
        <dbReference type="Pfam" id="PF02841"/>
    </source>
</evidence>
<evidence type="ECO:0000313" key="4">
    <source>
        <dbReference type="EMBL" id="KAJ7380866.1"/>
    </source>
</evidence>
<dbReference type="GO" id="GO:0003924">
    <property type="term" value="F:GTPase activity"/>
    <property type="evidence" value="ECO:0007669"/>
    <property type="project" value="InterPro"/>
</dbReference>
<dbReference type="OrthoDB" id="2135133at2759"/>
<evidence type="ECO:0000259" key="2">
    <source>
        <dbReference type="Pfam" id="PF02263"/>
    </source>
</evidence>
<dbReference type="AlphaFoldDB" id="A0A9W9ZFR0"/>
<dbReference type="InterPro" id="IPR015894">
    <property type="entry name" value="Guanylate-bd_N"/>
</dbReference>
<feature type="domain" description="Guanylate-binding protein N-terminal" evidence="2">
    <location>
        <begin position="4"/>
        <end position="115"/>
    </location>
</feature>
<dbReference type="Pfam" id="PF02841">
    <property type="entry name" value="GBP_C"/>
    <property type="match status" value="1"/>
</dbReference>
<keyword evidence="5" id="KW-1185">Reference proteome</keyword>
<reference evidence="4" key="1">
    <citation type="submission" date="2023-01" db="EMBL/GenBank/DDBJ databases">
        <title>Genome assembly of the deep-sea coral Lophelia pertusa.</title>
        <authorList>
            <person name="Herrera S."/>
            <person name="Cordes E."/>
        </authorList>
    </citation>
    <scope>NUCLEOTIDE SEQUENCE</scope>
    <source>
        <strain evidence="4">USNM1676648</strain>
        <tissue evidence="4">Polyp</tissue>
    </source>
</reference>
<organism evidence="4 5">
    <name type="scientific">Desmophyllum pertusum</name>
    <dbReference type="NCBI Taxonomy" id="174260"/>
    <lineage>
        <taxon>Eukaryota</taxon>
        <taxon>Metazoa</taxon>
        <taxon>Cnidaria</taxon>
        <taxon>Anthozoa</taxon>
        <taxon>Hexacorallia</taxon>
        <taxon>Scleractinia</taxon>
        <taxon>Caryophylliina</taxon>
        <taxon>Caryophylliidae</taxon>
        <taxon>Desmophyllum</taxon>
    </lineage>
</organism>
<protein>
    <submittedName>
        <fullName evidence="4">Uncharacterized protein</fullName>
    </submittedName>
</protein>
<dbReference type="EMBL" id="MU826351">
    <property type="protein sequence ID" value="KAJ7380866.1"/>
    <property type="molecule type" value="Genomic_DNA"/>
</dbReference>